<dbReference type="Proteomes" id="UP001265700">
    <property type="component" value="Unassembled WGS sequence"/>
</dbReference>
<dbReference type="PANTHER" id="PTHR24161">
    <property type="entry name" value="ANK_REP_REGION DOMAIN-CONTAINING PROTEIN-RELATED"/>
    <property type="match status" value="1"/>
</dbReference>
<dbReference type="Gene3D" id="1.25.40.20">
    <property type="entry name" value="Ankyrin repeat-containing domain"/>
    <property type="match status" value="1"/>
</dbReference>
<keyword evidence="6" id="KW-1185">Reference proteome</keyword>
<evidence type="ECO:0000313" key="6">
    <source>
        <dbReference type="Proteomes" id="UP001265700"/>
    </source>
</evidence>
<comment type="caution">
    <text evidence="5">The sequence shown here is derived from an EMBL/GenBank/DDBJ whole genome shotgun (WGS) entry which is preliminary data.</text>
</comment>
<proteinExistence type="predicted"/>
<dbReference type="SUPFAM" id="SSF48403">
    <property type="entry name" value="Ankyrin repeat"/>
    <property type="match status" value="1"/>
</dbReference>
<feature type="compositionally biased region" description="Low complexity" evidence="3">
    <location>
        <begin position="128"/>
        <end position="139"/>
    </location>
</feature>
<dbReference type="PANTHER" id="PTHR24161:SF85">
    <property type="entry name" value="PALMITOYLTRANSFERASE HIP14"/>
    <property type="match status" value="1"/>
</dbReference>
<evidence type="ECO:0008006" key="7">
    <source>
        <dbReference type="Google" id="ProtNLM"/>
    </source>
</evidence>
<sequence>MTRATNDPTTTDAASDRLLQRYLEANALDDARPAPRLRDAVLARAREQSTKSTPHLSSPLRRTAAANDRTWTLRALGTLAALGLVGLLVLQFDQGTPDEREAAFGPPPLPSAPSVAQTPAPATEGIGMAPEAAEAPAMARGSDHDAETAAAPKRPAPAAPQKSESAPPRTSDNPVAAPPPVAAPAPRLEPQAPGANADLSPPASLAERSRAAAPSMARQAPRTASAEAPQAAPEALPAPALLRAAQTGDLAMAREAIARGDDLNAADVSGRTALMAAAARGDLAMVRLLLDAGADATPTDRHGLSAADLARQAGHDQVLDLL</sequence>
<evidence type="ECO:0000256" key="1">
    <source>
        <dbReference type="ARBA" id="ARBA00022737"/>
    </source>
</evidence>
<gene>
    <name evidence="5" type="ORF">J2W49_005057</name>
</gene>
<evidence type="ECO:0000256" key="4">
    <source>
        <dbReference type="SAM" id="Phobius"/>
    </source>
</evidence>
<evidence type="ECO:0000256" key="2">
    <source>
        <dbReference type="PROSITE-ProRule" id="PRU00023"/>
    </source>
</evidence>
<keyword evidence="4" id="KW-0812">Transmembrane</keyword>
<accession>A0ABU1WW40</accession>
<dbReference type="RefSeq" id="WP_310322485.1">
    <property type="nucleotide sequence ID" value="NZ_JAVDWU010000017.1"/>
</dbReference>
<feature type="compositionally biased region" description="Low complexity" evidence="3">
    <location>
        <begin position="220"/>
        <end position="234"/>
    </location>
</feature>
<dbReference type="PROSITE" id="PS50297">
    <property type="entry name" value="ANK_REP_REGION"/>
    <property type="match status" value="1"/>
</dbReference>
<keyword evidence="2" id="KW-0040">ANK repeat</keyword>
<dbReference type="Pfam" id="PF12796">
    <property type="entry name" value="Ank_2"/>
    <property type="match status" value="1"/>
</dbReference>
<keyword evidence="4" id="KW-1133">Transmembrane helix</keyword>
<dbReference type="PROSITE" id="PS50088">
    <property type="entry name" value="ANK_REPEAT"/>
    <property type="match status" value="1"/>
</dbReference>
<keyword evidence="4" id="KW-0472">Membrane</keyword>
<feature type="compositionally biased region" description="Polar residues" evidence="3">
    <location>
        <begin position="162"/>
        <end position="173"/>
    </location>
</feature>
<dbReference type="SMART" id="SM00248">
    <property type="entry name" value="ANK"/>
    <property type="match status" value="2"/>
</dbReference>
<feature type="region of interest" description="Disordered" evidence="3">
    <location>
        <begin position="44"/>
        <end position="63"/>
    </location>
</feature>
<feature type="region of interest" description="Disordered" evidence="3">
    <location>
        <begin position="98"/>
        <end position="234"/>
    </location>
</feature>
<evidence type="ECO:0000256" key="3">
    <source>
        <dbReference type="SAM" id="MobiDB-lite"/>
    </source>
</evidence>
<protein>
    <recommendedName>
        <fullName evidence="7">Ankyrin repeat protein</fullName>
    </recommendedName>
</protein>
<dbReference type="InterPro" id="IPR036770">
    <property type="entry name" value="Ankyrin_rpt-contain_sf"/>
</dbReference>
<dbReference type="InterPro" id="IPR002110">
    <property type="entry name" value="Ankyrin_rpt"/>
</dbReference>
<feature type="repeat" description="ANK" evidence="2">
    <location>
        <begin position="269"/>
        <end position="301"/>
    </location>
</feature>
<keyword evidence="1" id="KW-0677">Repeat</keyword>
<name>A0ABU1WW40_9BURK</name>
<dbReference type="EMBL" id="JAVDWU010000017">
    <property type="protein sequence ID" value="MDR7153077.1"/>
    <property type="molecule type" value="Genomic_DNA"/>
</dbReference>
<organism evidence="5 6">
    <name type="scientific">Hydrogenophaga palleronii</name>
    <dbReference type="NCBI Taxonomy" id="65655"/>
    <lineage>
        <taxon>Bacteria</taxon>
        <taxon>Pseudomonadati</taxon>
        <taxon>Pseudomonadota</taxon>
        <taxon>Betaproteobacteria</taxon>
        <taxon>Burkholderiales</taxon>
        <taxon>Comamonadaceae</taxon>
        <taxon>Hydrogenophaga</taxon>
    </lineage>
</organism>
<feature type="transmembrane region" description="Helical" evidence="4">
    <location>
        <begin position="71"/>
        <end position="90"/>
    </location>
</feature>
<reference evidence="5 6" key="1">
    <citation type="submission" date="2023-07" db="EMBL/GenBank/DDBJ databases">
        <title>Sorghum-associated microbial communities from plants grown in Nebraska, USA.</title>
        <authorList>
            <person name="Schachtman D."/>
        </authorList>
    </citation>
    <scope>NUCLEOTIDE SEQUENCE [LARGE SCALE GENOMIC DNA]</scope>
    <source>
        <strain evidence="5 6">4249</strain>
    </source>
</reference>
<evidence type="ECO:0000313" key="5">
    <source>
        <dbReference type="EMBL" id="MDR7153077.1"/>
    </source>
</evidence>